<dbReference type="AlphaFoldDB" id="A0A166LZH2"/>
<organism evidence="1 2">
    <name type="scientific">Athelia psychrophila</name>
    <dbReference type="NCBI Taxonomy" id="1759441"/>
    <lineage>
        <taxon>Eukaryota</taxon>
        <taxon>Fungi</taxon>
        <taxon>Dikarya</taxon>
        <taxon>Basidiomycota</taxon>
        <taxon>Agaricomycotina</taxon>
        <taxon>Agaricomycetes</taxon>
        <taxon>Agaricomycetidae</taxon>
        <taxon>Atheliales</taxon>
        <taxon>Atheliaceae</taxon>
        <taxon>Athelia</taxon>
    </lineage>
</organism>
<dbReference type="EMBL" id="KV417532">
    <property type="protein sequence ID" value="KZP23484.1"/>
    <property type="molecule type" value="Genomic_DNA"/>
</dbReference>
<accession>A0A166LZH2</accession>
<gene>
    <name evidence="1" type="ORF">FIBSPDRAFT_858449</name>
</gene>
<evidence type="ECO:0000313" key="1">
    <source>
        <dbReference type="EMBL" id="KZP23484.1"/>
    </source>
</evidence>
<reference evidence="1 2" key="1">
    <citation type="journal article" date="2016" name="Mol. Biol. Evol.">
        <title>Comparative Genomics of Early-Diverging Mushroom-Forming Fungi Provides Insights into the Origins of Lignocellulose Decay Capabilities.</title>
        <authorList>
            <person name="Nagy L.G."/>
            <person name="Riley R."/>
            <person name="Tritt A."/>
            <person name="Adam C."/>
            <person name="Daum C."/>
            <person name="Floudas D."/>
            <person name="Sun H."/>
            <person name="Yadav J.S."/>
            <person name="Pangilinan J."/>
            <person name="Larsson K.H."/>
            <person name="Matsuura K."/>
            <person name="Barry K."/>
            <person name="Labutti K."/>
            <person name="Kuo R."/>
            <person name="Ohm R.A."/>
            <person name="Bhattacharya S.S."/>
            <person name="Shirouzu T."/>
            <person name="Yoshinaga Y."/>
            <person name="Martin F.M."/>
            <person name="Grigoriev I.V."/>
            <person name="Hibbett D.S."/>
        </authorList>
    </citation>
    <scope>NUCLEOTIDE SEQUENCE [LARGE SCALE GENOMIC DNA]</scope>
    <source>
        <strain evidence="1 2">CBS 109695</strain>
    </source>
</reference>
<dbReference type="OrthoDB" id="10261782at2759"/>
<dbReference type="Proteomes" id="UP000076532">
    <property type="component" value="Unassembled WGS sequence"/>
</dbReference>
<proteinExistence type="predicted"/>
<keyword evidence="2" id="KW-1185">Reference proteome</keyword>
<protein>
    <submittedName>
        <fullName evidence="1">Uncharacterized protein</fullName>
    </submittedName>
</protein>
<sequence length="75" mass="8363">MDGLWSLLVLADVSVWCALAFTRHIGARRYRLTPQEQRHKRAAEGVSRRICAFATGTFDESLNLLESLAGEAEIS</sequence>
<name>A0A166LZH2_9AGAM</name>
<evidence type="ECO:0000313" key="2">
    <source>
        <dbReference type="Proteomes" id="UP000076532"/>
    </source>
</evidence>